<dbReference type="Proteomes" id="UP001652583">
    <property type="component" value="Chromosome B3"/>
</dbReference>
<keyword evidence="2" id="KW-1185">Reference proteome</keyword>
<feature type="region of interest" description="Disordered" evidence="1">
    <location>
        <begin position="1"/>
        <end position="38"/>
    </location>
</feature>
<feature type="compositionally biased region" description="Low complexity" evidence="1">
    <location>
        <begin position="110"/>
        <end position="121"/>
    </location>
</feature>
<evidence type="ECO:0000313" key="3">
    <source>
        <dbReference type="RefSeq" id="XP_053081080.1"/>
    </source>
</evidence>
<feature type="region of interest" description="Disordered" evidence="1">
    <location>
        <begin position="65"/>
        <end position="121"/>
    </location>
</feature>
<feature type="compositionally biased region" description="Low complexity" evidence="1">
    <location>
        <begin position="142"/>
        <end position="164"/>
    </location>
</feature>
<feature type="region of interest" description="Disordered" evidence="1">
    <location>
        <begin position="142"/>
        <end position="215"/>
    </location>
</feature>
<dbReference type="RefSeq" id="XP_053081080.1">
    <property type="nucleotide sequence ID" value="XM_053225105.1"/>
</dbReference>
<feature type="compositionally biased region" description="Basic residues" evidence="1">
    <location>
        <begin position="369"/>
        <end position="389"/>
    </location>
</feature>
<dbReference type="GeneID" id="128316177"/>
<feature type="region of interest" description="Disordered" evidence="1">
    <location>
        <begin position="237"/>
        <end position="303"/>
    </location>
</feature>
<name>A0ABM3QAY1_ACIJB</name>
<accession>A0ABM3QAY1</accession>
<evidence type="ECO:0000256" key="1">
    <source>
        <dbReference type="SAM" id="MobiDB-lite"/>
    </source>
</evidence>
<feature type="compositionally biased region" description="Gly residues" evidence="1">
    <location>
        <begin position="358"/>
        <end position="367"/>
    </location>
</feature>
<sequence>MPGKLLDRMGLQPAAAAGGGGGHHGCPRWRLGPGTSQQDGTLSVLVQLTPPAVPPPPVDICTQIREGGRHRRDEKEMETIGKVVPSDSGFELRTGKSSRARRGHRPCPTRGPRQPVGPQGVGPALVSSLLFASRVAPPTAPLRATPRLARARSPSSLRVAAAPPKHSLNQKCGRDSEREGVKEGGRERGLEEGSAPERGGRRERRSAGAAEAIPRIHYCKHLPGVSGGVGVGAAASTLARPRPSVAAVRSEQPRDPHRGRRRTWSEPRARPRAAPRCARVRGSERSAPGAHARLSGRPPRSSAFAELRRCGASFRCLPLSPSSFGTRGAVEAERGRRRRTGGGGRGGGSREKVACPNPGGGGGGGRGKTMPRLRRGERRERARRARRVGRPGSGRLRGGARRSEAPASAPPSPDAAGDRAGLRQPPPLPPPPPGGPSKSLDLGEDAALSEITTGAGRRPREPSQVMRTPNPLLPCPAAGLLLIPSAFADPGQTDLTESKREAKLEIPGMGTKRGEIYSQVRGTRGASLPPVGSCAGRRSSPWGWRRTLGPSWGLFS</sequence>
<feature type="compositionally biased region" description="Basic and acidic residues" evidence="1">
    <location>
        <begin position="172"/>
        <end position="191"/>
    </location>
</feature>
<reference evidence="3" key="1">
    <citation type="submission" date="2025-08" db="UniProtKB">
        <authorList>
            <consortium name="RefSeq"/>
        </authorList>
    </citation>
    <scope>IDENTIFICATION</scope>
    <source>
        <tissue evidence="3">Blood</tissue>
    </source>
</reference>
<feature type="region of interest" description="Disordered" evidence="1">
    <location>
        <begin position="315"/>
        <end position="442"/>
    </location>
</feature>
<evidence type="ECO:0000313" key="2">
    <source>
        <dbReference type="Proteomes" id="UP001652583"/>
    </source>
</evidence>
<feature type="compositionally biased region" description="Basic residues" evidence="1">
    <location>
        <begin position="96"/>
        <end position="107"/>
    </location>
</feature>
<gene>
    <name evidence="3" type="primary">LOC128316177</name>
</gene>
<organism evidence="2 3">
    <name type="scientific">Acinonyx jubatus</name>
    <name type="common">Cheetah</name>
    <dbReference type="NCBI Taxonomy" id="32536"/>
    <lineage>
        <taxon>Eukaryota</taxon>
        <taxon>Metazoa</taxon>
        <taxon>Chordata</taxon>
        <taxon>Craniata</taxon>
        <taxon>Vertebrata</taxon>
        <taxon>Euteleostomi</taxon>
        <taxon>Mammalia</taxon>
        <taxon>Eutheria</taxon>
        <taxon>Laurasiatheria</taxon>
        <taxon>Carnivora</taxon>
        <taxon>Feliformia</taxon>
        <taxon>Felidae</taxon>
        <taxon>Felinae</taxon>
        <taxon>Acinonyx</taxon>
    </lineage>
</organism>
<protein>
    <submittedName>
        <fullName evidence="3">Translation initiation factor IF-2-like</fullName>
    </submittedName>
</protein>
<feature type="compositionally biased region" description="Pro residues" evidence="1">
    <location>
        <begin position="424"/>
        <end position="435"/>
    </location>
</feature>
<proteinExistence type="predicted"/>